<keyword evidence="2" id="KW-0472">Membrane</keyword>
<feature type="compositionally biased region" description="Low complexity" evidence="1">
    <location>
        <begin position="156"/>
        <end position="171"/>
    </location>
</feature>
<feature type="region of interest" description="Disordered" evidence="1">
    <location>
        <begin position="142"/>
        <end position="179"/>
    </location>
</feature>
<proteinExistence type="predicted"/>
<name>A0A7G9GQN0_9FIRM</name>
<keyword evidence="2" id="KW-1133">Transmembrane helix</keyword>
<feature type="transmembrane region" description="Helical" evidence="2">
    <location>
        <begin position="26"/>
        <end position="46"/>
    </location>
</feature>
<dbReference type="KEGG" id="ehn:H9Q80_03945"/>
<keyword evidence="5" id="KW-1185">Reference proteome</keyword>
<protein>
    <submittedName>
        <fullName evidence="4">DUF5011 domain-containing protein</fullName>
    </submittedName>
</protein>
<evidence type="ECO:0000313" key="4">
    <source>
        <dbReference type="EMBL" id="QNM13112.1"/>
    </source>
</evidence>
<dbReference type="AlphaFoldDB" id="A0A7G9GQN0"/>
<feature type="domain" description="Pesticidal crystal protein Cry22Aa Ig-like" evidence="3">
    <location>
        <begin position="74"/>
        <end position="140"/>
    </location>
</feature>
<evidence type="ECO:0000256" key="1">
    <source>
        <dbReference type="SAM" id="MobiDB-lite"/>
    </source>
</evidence>
<dbReference type="InterPro" id="IPR032179">
    <property type="entry name" value="Cry22Aa_Ig-like"/>
</dbReference>
<feature type="compositionally biased region" description="Basic and acidic residues" evidence="1">
    <location>
        <begin position="142"/>
        <end position="154"/>
    </location>
</feature>
<sequence>MELSEREQEILKLYRADKKRKRKKRITLIMLLLLLSIGGYGVYRYVQSMPTAPKEKIEEKPTDTVKPNITLTTEKIEIFKGEDIAYEKYIKEAMDDKDGDLSEKVNFNKIDANEVGEYEVHYRVKDKAGNESSATLKVVVKEKEKPKEKPKEEVVEQPVQQVPQQEQQQTLPPQPQPAPPVTKYFMFTDGYTMDNVTSACQNELVASGRAGVCTPIQDASGIYTGMRLDLY</sequence>
<dbReference type="Pfam" id="PF16403">
    <property type="entry name" value="Bact_surface_Ig-like"/>
    <property type="match status" value="1"/>
</dbReference>
<keyword evidence="2" id="KW-0812">Transmembrane</keyword>
<dbReference type="EMBL" id="CP060636">
    <property type="protein sequence ID" value="QNM13112.1"/>
    <property type="molecule type" value="Genomic_DNA"/>
</dbReference>
<organism evidence="4 5">
    <name type="scientific">[Eubacterium] hominis</name>
    <dbReference type="NCBI Taxonomy" id="2764325"/>
    <lineage>
        <taxon>Bacteria</taxon>
        <taxon>Bacillati</taxon>
        <taxon>Bacillota</taxon>
        <taxon>Erysipelotrichia</taxon>
        <taxon>Erysipelotrichales</taxon>
        <taxon>Erysipelotrichaceae</taxon>
        <taxon>Amedibacillus</taxon>
    </lineage>
</organism>
<evidence type="ECO:0000259" key="3">
    <source>
        <dbReference type="Pfam" id="PF16403"/>
    </source>
</evidence>
<accession>A0A7G9GQN0</accession>
<dbReference type="InterPro" id="IPR013783">
    <property type="entry name" value="Ig-like_fold"/>
</dbReference>
<gene>
    <name evidence="4" type="ORF">H9Q80_03945</name>
</gene>
<evidence type="ECO:0000256" key="2">
    <source>
        <dbReference type="SAM" id="Phobius"/>
    </source>
</evidence>
<evidence type="ECO:0000313" key="5">
    <source>
        <dbReference type="Proteomes" id="UP000515856"/>
    </source>
</evidence>
<reference evidence="4 5" key="1">
    <citation type="submission" date="2020-08" db="EMBL/GenBank/DDBJ databases">
        <authorList>
            <person name="Liu C."/>
            <person name="Sun Q."/>
        </authorList>
    </citation>
    <scope>NUCLEOTIDE SEQUENCE [LARGE SCALE GENOMIC DNA]</scope>
    <source>
        <strain evidence="4 5">NSJ-61</strain>
    </source>
</reference>
<dbReference type="RefSeq" id="WP_002610977.1">
    <property type="nucleotide sequence ID" value="NZ_CP060636.1"/>
</dbReference>
<dbReference type="Gene3D" id="2.60.40.10">
    <property type="entry name" value="Immunoglobulins"/>
    <property type="match status" value="1"/>
</dbReference>
<dbReference type="Proteomes" id="UP000515856">
    <property type="component" value="Chromosome"/>
</dbReference>